<accession>A0ABS9CR44</accession>
<protein>
    <submittedName>
        <fullName evidence="2">Aminoglycoside phosphotransferase family protein</fullName>
    </submittedName>
</protein>
<gene>
    <name evidence="2" type="ORF">L0664_01120</name>
</gene>
<evidence type="ECO:0000313" key="3">
    <source>
        <dbReference type="Proteomes" id="UP001200557"/>
    </source>
</evidence>
<dbReference type="InterPro" id="IPR002575">
    <property type="entry name" value="Aminoglycoside_PTrfase"/>
</dbReference>
<feature type="domain" description="Aminoglycoside phosphotransferase" evidence="1">
    <location>
        <begin position="45"/>
        <end position="251"/>
    </location>
</feature>
<sequence length="322" mass="37258">MTQPSAIIDSRVNAMIREFADHRGFVGMPEHRVIYRSYEFPKTRQVWKVELGAEAFALKLDYEADSDGRLAKEFRELQNLSAHFAKYDKLGIATPVYLSPTGTFCVTEFLDHKTAGERLQAVESDQTRRQVFRRAGLWLHAMHEYEPQKRKEFWGNWMVKELDEIVARGEMQAPADDVAYMRAILHEQTRKVNRIRDTHATSHGDFHGENIMLGPGMTYGFDFTEARAKMAVYDVVDFLKVDIYRDTPVAEIDNTGITKAHRDMFFKGYKHKIDKGVLDVSLRGRLLLDWASITRESHAKIRADRILYRNLKPRLDIAFAKA</sequence>
<name>A0ABS9CR44_9RHOB</name>
<comment type="caution">
    <text evidence="2">The sequence shown here is derived from an EMBL/GenBank/DDBJ whole genome shotgun (WGS) entry which is preliminary data.</text>
</comment>
<dbReference type="EMBL" id="JAKGAQ010000001">
    <property type="protein sequence ID" value="MCF2869653.1"/>
    <property type="molecule type" value="Genomic_DNA"/>
</dbReference>
<dbReference type="SUPFAM" id="SSF56112">
    <property type="entry name" value="Protein kinase-like (PK-like)"/>
    <property type="match status" value="1"/>
</dbReference>
<evidence type="ECO:0000259" key="1">
    <source>
        <dbReference type="Pfam" id="PF01636"/>
    </source>
</evidence>
<proteinExistence type="predicted"/>
<reference evidence="2 3" key="1">
    <citation type="submission" date="2022-01" db="EMBL/GenBank/DDBJ databases">
        <title>Octadecabacter sp. nov., isolated from a marine alga.</title>
        <authorList>
            <person name="Jin M.S."/>
            <person name="Kim H.M."/>
            <person name="Han D.M."/>
            <person name="Jung J.J."/>
            <person name="Jeon C.O."/>
        </authorList>
    </citation>
    <scope>NUCLEOTIDE SEQUENCE [LARGE SCALE GENOMIC DNA]</scope>
    <source>
        <strain evidence="2 3">G9-8</strain>
    </source>
</reference>
<dbReference type="Gene3D" id="3.90.1200.10">
    <property type="match status" value="1"/>
</dbReference>
<dbReference type="RefSeq" id="WP_235223784.1">
    <property type="nucleotide sequence ID" value="NZ_JAKGAQ010000001.1"/>
</dbReference>
<keyword evidence="3" id="KW-1185">Reference proteome</keyword>
<organism evidence="2 3">
    <name type="scientific">Octadecabacter dasysiphoniae</name>
    <dbReference type="NCBI Taxonomy" id="2909341"/>
    <lineage>
        <taxon>Bacteria</taxon>
        <taxon>Pseudomonadati</taxon>
        <taxon>Pseudomonadota</taxon>
        <taxon>Alphaproteobacteria</taxon>
        <taxon>Rhodobacterales</taxon>
        <taxon>Roseobacteraceae</taxon>
        <taxon>Octadecabacter</taxon>
    </lineage>
</organism>
<dbReference type="Proteomes" id="UP001200557">
    <property type="component" value="Unassembled WGS sequence"/>
</dbReference>
<dbReference type="Pfam" id="PF01636">
    <property type="entry name" value="APH"/>
    <property type="match status" value="1"/>
</dbReference>
<dbReference type="InterPro" id="IPR011009">
    <property type="entry name" value="Kinase-like_dom_sf"/>
</dbReference>
<evidence type="ECO:0000313" key="2">
    <source>
        <dbReference type="EMBL" id="MCF2869653.1"/>
    </source>
</evidence>